<gene>
    <name evidence="1" type="primary">A04p012460.1_BraROA</name>
    <name evidence="1" type="ORF">IGI04_014762</name>
</gene>
<reference evidence="1 2" key="1">
    <citation type="submission" date="2021-03" db="EMBL/GenBank/DDBJ databases">
        <authorList>
            <person name="King G.J."/>
            <person name="Bancroft I."/>
            <person name="Baten A."/>
            <person name="Bloomfield J."/>
            <person name="Borpatragohain P."/>
            <person name="He Z."/>
            <person name="Irish N."/>
            <person name="Irwin J."/>
            <person name="Liu K."/>
            <person name="Mauleon R.P."/>
            <person name="Moore J."/>
            <person name="Morris R."/>
            <person name="Ostergaard L."/>
            <person name="Wang B."/>
            <person name="Wells R."/>
        </authorList>
    </citation>
    <scope>NUCLEOTIDE SEQUENCE [LARGE SCALE GENOMIC DNA]</scope>
    <source>
        <strain evidence="1">R-o-18</strain>
        <tissue evidence="1">Leaf</tissue>
    </source>
</reference>
<name>A0ABQ7MN61_BRACM</name>
<evidence type="ECO:0000313" key="1">
    <source>
        <dbReference type="EMBL" id="KAG5400155.1"/>
    </source>
</evidence>
<protein>
    <submittedName>
        <fullName evidence="1">Uncharacterized protein</fullName>
    </submittedName>
</protein>
<comment type="caution">
    <text evidence="1">The sequence shown here is derived from an EMBL/GenBank/DDBJ whole genome shotgun (WGS) entry which is preliminary data.</text>
</comment>
<dbReference type="EMBL" id="JADBGQ010000004">
    <property type="protein sequence ID" value="KAG5400155.1"/>
    <property type="molecule type" value="Genomic_DNA"/>
</dbReference>
<accession>A0ABQ7MN61</accession>
<sequence length="71" mass="8410">MSNEKLFGTAITPDWNDTASSLLRQARTRIDYILRKMAFQTVIYSIWREHNSRRHGGVWITTEQLTRNIDK</sequence>
<proteinExistence type="predicted"/>
<organism evidence="1 2">
    <name type="scientific">Brassica rapa subsp. trilocularis</name>
    <dbReference type="NCBI Taxonomy" id="1813537"/>
    <lineage>
        <taxon>Eukaryota</taxon>
        <taxon>Viridiplantae</taxon>
        <taxon>Streptophyta</taxon>
        <taxon>Embryophyta</taxon>
        <taxon>Tracheophyta</taxon>
        <taxon>Spermatophyta</taxon>
        <taxon>Magnoliopsida</taxon>
        <taxon>eudicotyledons</taxon>
        <taxon>Gunneridae</taxon>
        <taxon>Pentapetalae</taxon>
        <taxon>rosids</taxon>
        <taxon>malvids</taxon>
        <taxon>Brassicales</taxon>
        <taxon>Brassicaceae</taxon>
        <taxon>Brassiceae</taxon>
        <taxon>Brassica</taxon>
    </lineage>
</organism>
<evidence type="ECO:0000313" key="2">
    <source>
        <dbReference type="Proteomes" id="UP000823674"/>
    </source>
</evidence>
<dbReference type="Proteomes" id="UP000823674">
    <property type="component" value="Chromosome A04"/>
</dbReference>
<keyword evidence="2" id="KW-1185">Reference proteome</keyword>